<evidence type="ECO:0000313" key="1">
    <source>
        <dbReference type="EMBL" id="OIQ77146.1"/>
    </source>
</evidence>
<name>A0A1J5Q1E7_9ZZZZ</name>
<organism evidence="1">
    <name type="scientific">mine drainage metagenome</name>
    <dbReference type="NCBI Taxonomy" id="410659"/>
    <lineage>
        <taxon>unclassified sequences</taxon>
        <taxon>metagenomes</taxon>
        <taxon>ecological metagenomes</taxon>
    </lineage>
</organism>
<protein>
    <submittedName>
        <fullName evidence="1">Uncharacterized protein</fullName>
    </submittedName>
</protein>
<proteinExistence type="predicted"/>
<dbReference type="AlphaFoldDB" id="A0A1J5Q1E7"/>
<sequence>MQALQGLFHALLPVPAIEQFDAGLQRVEVFAGFMSLEAIAQRTCFGHALTDHVEHRRVGGKIGFLRHIDPPQALLHLHQSIVRRLQPGKDAQQRRFTCAVAPDQTDALARLQRHRGMIEQGHMAERQ</sequence>
<reference evidence="1" key="1">
    <citation type="submission" date="2016-10" db="EMBL/GenBank/DDBJ databases">
        <title>Sequence of Gallionella enrichment culture.</title>
        <authorList>
            <person name="Poehlein A."/>
            <person name="Muehling M."/>
            <person name="Daniel R."/>
        </authorList>
    </citation>
    <scope>NUCLEOTIDE SEQUENCE</scope>
</reference>
<accession>A0A1J5Q1E7</accession>
<dbReference type="EMBL" id="MLJW01001684">
    <property type="protein sequence ID" value="OIQ77146.1"/>
    <property type="molecule type" value="Genomic_DNA"/>
</dbReference>
<gene>
    <name evidence="1" type="ORF">GALL_411600</name>
</gene>
<comment type="caution">
    <text evidence="1">The sequence shown here is derived from an EMBL/GenBank/DDBJ whole genome shotgun (WGS) entry which is preliminary data.</text>
</comment>